<dbReference type="PROSITE" id="PS50902">
    <property type="entry name" value="FLAVODOXIN_LIKE"/>
    <property type="match status" value="1"/>
</dbReference>
<evidence type="ECO:0000256" key="3">
    <source>
        <dbReference type="ARBA" id="ARBA00022605"/>
    </source>
</evidence>
<evidence type="ECO:0000256" key="7">
    <source>
        <dbReference type="ARBA" id="ARBA00022857"/>
    </source>
</evidence>
<dbReference type="PROSITE" id="PS51384">
    <property type="entry name" value="FAD_FR"/>
    <property type="match status" value="1"/>
</dbReference>
<keyword evidence="6 12" id="KW-0274">FAD</keyword>
<dbReference type="STRING" id="481448.Minf_0216"/>
<dbReference type="Pfam" id="PF00175">
    <property type="entry name" value="NAD_binding_1"/>
    <property type="match status" value="1"/>
</dbReference>
<feature type="binding site" evidence="12">
    <location>
        <position position="451"/>
    </location>
    <ligand>
        <name>FAD</name>
        <dbReference type="ChEBI" id="CHEBI:57692"/>
    </ligand>
</feature>
<dbReference type="InterPro" id="IPR039261">
    <property type="entry name" value="FNR_nucleotide-bd"/>
</dbReference>
<dbReference type="Pfam" id="PF00667">
    <property type="entry name" value="FAD_binding_1"/>
    <property type="match status" value="2"/>
</dbReference>
<dbReference type="EC" id="1.8.1.2" evidence="1"/>
<dbReference type="FunFam" id="3.40.50.80:FF:000001">
    <property type="entry name" value="NADPH--cytochrome P450 reductase 1"/>
    <property type="match status" value="1"/>
</dbReference>
<dbReference type="SUPFAM" id="SSF63380">
    <property type="entry name" value="Riboflavin synthase domain-like"/>
    <property type="match status" value="1"/>
</dbReference>
<dbReference type="InterPro" id="IPR029039">
    <property type="entry name" value="Flavoprotein-like_sf"/>
</dbReference>
<feature type="binding site" evidence="12">
    <location>
        <position position="601"/>
    </location>
    <ligand>
        <name>NADP(+)</name>
        <dbReference type="ChEBI" id="CHEBI:58349"/>
    </ligand>
</feature>
<keyword evidence="10" id="KW-0198">Cysteine biosynthesis</keyword>
<dbReference type="GO" id="GO:0005829">
    <property type="term" value="C:cytosol"/>
    <property type="evidence" value="ECO:0007669"/>
    <property type="project" value="TreeGrafter"/>
</dbReference>
<evidence type="ECO:0000256" key="1">
    <source>
        <dbReference type="ARBA" id="ARBA00012604"/>
    </source>
</evidence>
<dbReference type="AlphaFoldDB" id="B3DXP2"/>
<dbReference type="EMBL" id="CP000975">
    <property type="protein sequence ID" value="ACD82276.1"/>
    <property type="molecule type" value="Genomic_DNA"/>
</dbReference>
<evidence type="ECO:0000256" key="5">
    <source>
        <dbReference type="ARBA" id="ARBA00022643"/>
    </source>
</evidence>
<keyword evidence="7 12" id="KW-0521">NADP</keyword>
<dbReference type="Gene3D" id="1.20.990.10">
    <property type="entry name" value="NADPH-cytochrome p450 Reductase, Chain A, domain 3"/>
    <property type="match status" value="1"/>
</dbReference>
<evidence type="ECO:0000256" key="2">
    <source>
        <dbReference type="ARBA" id="ARBA00022448"/>
    </source>
</evidence>
<dbReference type="InterPro" id="IPR023173">
    <property type="entry name" value="NADPH_Cyt_P450_Rdtase_alpha"/>
</dbReference>
<sequence length="639" mass="73026">MWEILLFFELYDDFRNFLFSFFCIRKFKKLEEPLELAPNDSINNISKLPEVAPLTILERAWISGYLAGIMEYAKAGAPLPSIPKWAPISETARQWAEQFIFNLLVFSPLPEEEKKEELSIAQTPPQTTIRIFYGSQTGNAEELAKRMGRKLQSVNFPVTVIDLADYKSVDLTKESYALFCVSTFGEGEPPDNAREFWEFLSSPQAPRLDNLKYALLALGDSAYPDFCQAGKNIDKRLEELGAQRIFPRIDCDVDYEESASKWIENVFEILPRTLQVNVGENRHVGELREEGPKTLASPSLAPKIPQAPFTKHNPFPSRVLENRRLTLMGSEKETRHIELSLEGSELCYLPGDAVGVYPTNWPVLVQEIIETLGYTGEEIVPTPSGENVPLREALYRYYEINSILDDFPKKGIGAVELVQNLRSLSPRYYSIASSPKVHEMELHLTVVVVRYIQHGRWRRGVCSNFLAEATPKVPIPIFIRPNPNFRLPADPSIPIIMIGPGTGIAPFRAFLQERAAIGAKGKNWLFFGEQHRSTDFFYQEELENYLKEGILTRLDTAFSRDQSYKIYVQHRMLEKAQEIWAWLQEGAFIYVCGDAHRMAKDVDIALHQICEKAGGLSKEKAQEYMQNLRSTKRYLRDVY</sequence>
<protein>
    <recommendedName>
        <fullName evidence="1">assimilatory sulfite reductase (NADPH)</fullName>
        <ecNumber evidence="1">1.8.1.2</ecNumber>
    </recommendedName>
</protein>
<keyword evidence="4" id="KW-0285">Flavoprotein</keyword>
<feature type="binding site" evidence="12">
    <location>
        <begin position="427"/>
        <end position="430"/>
    </location>
    <ligand>
        <name>FAD</name>
        <dbReference type="ChEBI" id="CHEBI:57692"/>
    </ligand>
</feature>
<dbReference type="PRINTS" id="PR00371">
    <property type="entry name" value="FPNCR"/>
</dbReference>
<proteinExistence type="predicted"/>
<dbReference type="InterPro" id="IPR001433">
    <property type="entry name" value="OxRdtase_FAD/NAD-bd"/>
</dbReference>
<organism evidence="16 17">
    <name type="scientific">Methylacidiphilum infernorum (isolate V4)</name>
    <name type="common">Methylokorus infernorum (strain V4)</name>
    <dbReference type="NCBI Taxonomy" id="481448"/>
    <lineage>
        <taxon>Bacteria</taxon>
        <taxon>Pseudomonadati</taxon>
        <taxon>Verrucomicrobiota</taxon>
        <taxon>Methylacidiphilae</taxon>
        <taxon>Methylacidiphilales</taxon>
        <taxon>Methylacidiphilaceae</taxon>
        <taxon>Methylacidiphilum (ex Ratnadevi et al. 2023)</taxon>
    </lineage>
</organism>
<feature type="binding site" evidence="12">
    <location>
        <begin position="135"/>
        <end position="140"/>
    </location>
    <ligand>
        <name>FMN</name>
        <dbReference type="ChEBI" id="CHEBI:58210"/>
    </ligand>
</feature>
<dbReference type="InterPro" id="IPR017927">
    <property type="entry name" value="FAD-bd_FR_type"/>
</dbReference>
<dbReference type="InterPro" id="IPR017938">
    <property type="entry name" value="Riboflavin_synthase-like_b-brl"/>
</dbReference>
<evidence type="ECO:0000259" key="14">
    <source>
        <dbReference type="PROSITE" id="PS50902"/>
    </source>
</evidence>
<dbReference type="InterPro" id="IPR001094">
    <property type="entry name" value="Flavdoxin-like"/>
</dbReference>
<dbReference type="Gene3D" id="3.40.50.360">
    <property type="match status" value="1"/>
</dbReference>
<evidence type="ECO:0000259" key="15">
    <source>
        <dbReference type="PROSITE" id="PS51384"/>
    </source>
</evidence>
<dbReference type="RefSeq" id="WP_012462558.1">
    <property type="nucleotide sequence ID" value="NC_010794.1"/>
</dbReference>
<feature type="binding site" evidence="12">
    <location>
        <begin position="218"/>
        <end position="227"/>
    </location>
    <ligand>
        <name>FMN</name>
        <dbReference type="ChEBI" id="CHEBI:58210"/>
    </ligand>
</feature>
<dbReference type="KEGG" id="min:Minf_0216"/>
<dbReference type="Gene3D" id="3.40.50.80">
    <property type="entry name" value="Nucleotide-binding domain of ferredoxin-NADP reductase (FNR) module"/>
    <property type="match status" value="1"/>
</dbReference>
<evidence type="ECO:0000256" key="8">
    <source>
        <dbReference type="ARBA" id="ARBA00022982"/>
    </source>
</evidence>
<dbReference type="Pfam" id="PF00258">
    <property type="entry name" value="Flavodoxin_1"/>
    <property type="match status" value="1"/>
</dbReference>
<evidence type="ECO:0000313" key="17">
    <source>
        <dbReference type="Proteomes" id="UP000009149"/>
    </source>
</evidence>
<dbReference type="CDD" id="cd06199">
    <property type="entry name" value="SiR"/>
    <property type="match status" value="1"/>
</dbReference>
<evidence type="ECO:0000256" key="4">
    <source>
        <dbReference type="ARBA" id="ARBA00022630"/>
    </source>
</evidence>
<dbReference type="GO" id="GO:0019344">
    <property type="term" value="P:cysteine biosynthetic process"/>
    <property type="evidence" value="ECO:0007669"/>
    <property type="project" value="UniProtKB-KW"/>
</dbReference>
<evidence type="ECO:0000256" key="6">
    <source>
        <dbReference type="ARBA" id="ARBA00022827"/>
    </source>
</evidence>
<comment type="cofactor">
    <cofactor evidence="12">
        <name>FMN</name>
        <dbReference type="ChEBI" id="CHEBI:58210"/>
    </cofactor>
    <text evidence="12">Binds 1 FMN per subunit.</text>
</comment>
<accession>B3DXP2</accession>
<dbReference type="Gene3D" id="2.40.30.10">
    <property type="entry name" value="Translation factors"/>
    <property type="match status" value="1"/>
</dbReference>
<reference evidence="16 17" key="1">
    <citation type="journal article" date="2008" name="Biol. Direct">
        <title>Complete genome sequence of the extremely acidophilic methanotroph isolate V4, Methylacidiphilum infernorum, a representative of the bacterial phylum Verrucomicrobia.</title>
        <authorList>
            <person name="Hou S."/>
            <person name="Makarova K.S."/>
            <person name="Saw J.H."/>
            <person name="Senin P."/>
            <person name="Ly B.V."/>
            <person name="Zhou Z."/>
            <person name="Ren Y."/>
            <person name="Wang J."/>
            <person name="Galperin M.Y."/>
            <person name="Omelchenko M.V."/>
            <person name="Wolf Y.I."/>
            <person name="Yutin N."/>
            <person name="Koonin E.V."/>
            <person name="Stott M.B."/>
            <person name="Mountain B.W."/>
            <person name="Crowe M.A."/>
            <person name="Smirnova A.V."/>
            <person name="Dunfield P.F."/>
            <person name="Feng L."/>
            <person name="Wang L."/>
            <person name="Alam M."/>
        </authorList>
    </citation>
    <scope>NUCLEOTIDE SEQUENCE [LARGE SCALE GENOMIC DNA]</scope>
    <source>
        <strain evidence="17">Isolate V4</strain>
    </source>
</reference>
<keyword evidence="2" id="KW-0813">Transport</keyword>
<keyword evidence="9" id="KW-0560">Oxidoreductase</keyword>
<evidence type="ECO:0000313" key="16">
    <source>
        <dbReference type="EMBL" id="ACD82276.1"/>
    </source>
</evidence>
<comment type="cofactor">
    <cofactor evidence="12">
        <name>FAD</name>
        <dbReference type="ChEBI" id="CHEBI:57692"/>
    </cofactor>
    <text evidence="12">Binds 1 FAD per subunit.</text>
</comment>
<dbReference type="eggNOG" id="COG0369">
    <property type="taxonomic scope" value="Bacteria"/>
</dbReference>
<dbReference type="Proteomes" id="UP000009149">
    <property type="component" value="Chromosome"/>
</dbReference>
<dbReference type="InterPro" id="IPR001709">
    <property type="entry name" value="Flavoprot_Pyr_Nucl_cyt_Rdtase"/>
</dbReference>
<feature type="domain" description="FAD-binding FR-type" evidence="15">
    <location>
        <begin position="312"/>
        <end position="488"/>
    </location>
</feature>
<evidence type="ECO:0000256" key="11">
    <source>
        <dbReference type="ARBA" id="ARBA00052219"/>
    </source>
</evidence>
<name>B3DXP2_METI4</name>
<evidence type="ECO:0000256" key="10">
    <source>
        <dbReference type="ARBA" id="ARBA00023192"/>
    </source>
</evidence>
<keyword evidence="8" id="KW-0249">Electron transport</keyword>
<feature type="binding site" evidence="12">
    <location>
        <position position="639"/>
    </location>
    <ligand>
        <name>FAD</name>
        <dbReference type="ChEBI" id="CHEBI:57692"/>
    </ligand>
</feature>
<comment type="catalytic activity">
    <reaction evidence="11">
        <text>hydrogen sulfide + 3 NADP(+) + 3 H2O = sulfite + 3 NADPH + 4 H(+)</text>
        <dbReference type="Rhea" id="RHEA:13801"/>
        <dbReference type="ChEBI" id="CHEBI:15377"/>
        <dbReference type="ChEBI" id="CHEBI:15378"/>
        <dbReference type="ChEBI" id="CHEBI:17359"/>
        <dbReference type="ChEBI" id="CHEBI:29919"/>
        <dbReference type="ChEBI" id="CHEBI:57783"/>
        <dbReference type="ChEBI" id="CHEBI:58349"/>
        <dbReference type="EC" id="1.8.1.2"/>
    </reaction>
</comment>
<feature type="domain" description="Flavodoxin-like" evidence="14">
    <location>
        <begin position="129"/>
        <end position="267"/>
    </location>
</feature>
<dbReference type="PIRSF" id="PIRSF000207">
    <property type="entry name" value="SiR-FP_CysJ"/>
    <property type="match status" value="1"/>
</dbReference>
<dbReference type="GO" id="GO:0050660">
    <property type="term" value="F:flavin adenine dinucleotide binding"/>
    <property type="evidence" value="ECO:0007669"/>
    <property type="project" value="InterPro"/>
</dbReference>
<feature type="region of interest" description="Disordered" evidence="13">
    <location>
        <begin position="288"/>
        <end position="307"/>
    </location>
</feature>
<evidence type="ECO:0000256" key="12">
    <source>
        <dbReference type="PIRSR" id="PIRSR000207-1"/>
    </source>
</evidence>
<feature type="binding site" evidence="12">
    <location>
        <begin position="460"/>
        <end position="463"/>
    </location>
    <ligand>
        <name>FAD</name>
        <dbReference type="ChEBI" id="CHEBI:57692"/>
    </ligand>
</feature>
<dbReference type="SUPFAM" id="SSF52218">
    <property type="entry name" value="Flavoproteins"/>
    <property type="match status" value="1"/>
</dbReference>
<feature type="binding site" evidence="12">
    <location>
        <begin position="565"/>
        <end position="569"/>
    </location>
    <ligand>
        <name>NADP(+)</name>
        <dbReference type="ChEBI" id="CHEBI:58349"/>
    </ligand>
</feature>
<keyword evidence="3" id="KW-0028">Amino-acid biosynthesis</keyword>
<dbReference type="SUPFAM" id="SSF52343">
    <property type="entry name" value="Ferredoxin reductase-like, C-terminal NADP-linked domain"/>
    <property type="match status" value="1"/>
</dbReference>
<dbReference type="PANTHER" id="PTHR19384:SF128">
    <property type="entry name" value="NADPH OXIDOREDUCTASE A"/>
    <property type="match status" value="1"/>
</dbReference>
<dbReference type="HOGENOM" id="CLU_001570_17_7_0"/>
<dbReference type="PRINTS" id="PR00369">
    <property type="entry name" value="FLAVODOXIN"/>
</dbReference>
<dbReference type="InterPro" id="IPR010199">
    <property type="entry name" value="CysJ"/>
</dbReference>
<feature type="binding site" evidence="12">
    <location>
        <begin position="182"/>
        <end position="185"/>
    </location>
    <ligand>
        <name>FMN</name>
        <dbReference type="ChEBI" id="CHEBI:58210"/>
    </ligand>
</feature>
<gene>
    <name evidence="16" type="primary">cysJ</name>
    <name evidence="16" type="ordered locus">Minf_0216</name>
</gene>
<dbReference type="PANTHER" id="PTHR19384">
    <property type="entry name" value="NITRIC OXIDE SYNTHASE-RELATED"/>
    <property type="match status" value="1"/>
</dbReference>
<dbReference type="InterPro" id="IPR008254">
    <property type="entry name" value="Flavodoxin/NO_synth"/>
</dbReference>
<dbReference type="GO" id="GO:0010181">
    <property type="term" value="F:FMN binding"/>
    <property type="evidence" value="ECO:0007669"/>
    <property type="project" value="InterPro"/>
</dbReference>
<evidence type="ECO:0000256" key="13">
    <source>
        <dbReference type="SAM" id="MobiDB-lite"/>
    </source>
</evidence>
<dbReference type="GO" id="GO:0004783">
    <property type="term" value="F:sulfite reductase (NADPH) activity"/>
    <property type="evidence" value="ECO:0007669"/>
    <property type="project" value="UniProtKB-EC"/>
</dbReference>
<feature type="binding site" evidence="12">
    <location>
        <begin position="559"/>
        <end position="560"/>
    </location>
    <ligand>
        <name>NADP(+)</name>
        <dbReference type="ChEBI" id="CHEBI:58349"/>
    </ligand>
</feature>
<evidence type="ECO:0000256" key="9">
    <source>
        <dbReference type="ARBA" id="ARBA00023002"/>
    </source>
</evidence>
<dbReference type="InterPro" id="IPR003097">
    <property type="entry name" value="CysJ-like_FAD-binding"/>
</dbReference>
<keyword evidence="5 12" id="KW-0288">FMN</keyword>